<name>A0A9K3PCA3_9STRA</name>
<feature type="compositionally biased region" description="Polar residues" evidence="1">
    <location>
        <begin position="456"/>
        <end position="471"/>
    </location>
</feature>
<evidence type="ECO:0000313" key="3">
    <source>
        <dbReference type="Proteomes" id="UP000693970"/>
    </source>
</evidence>
<dbReference type="AlphaFoldDB" id="A0A9K3PCA3"/>
<sequence length="471" mass="53143">MAQSVASLAFSAADSVTGRGVREHIKKQLAEDIERFGGIQHFTGRSNQNLYLLLQSRVGDSDNPYGHRGSPIRTQLRKLINYWIQKDKEGTYISQILNPFCVVQYSSRLDREPPIAPTSLPTRVRNQTRDQADKISLSSSSRDSSTSAEARPNPKPTSFRKRNTSNPRTPPRQVKVDSSIEQPATPLTPLAREFSKMSMSNDENPNKRKIGSFDLEEVAKNAYPIVVNYETKYQAAGFQIWWDTEIKALDGKTIKDGFNIQLQVDPRWVFDDDKQEYFFATIASFDTVLVGVPACSYDHIYNMENFPGVSRCVSKEMDEHRNAVAKEMEDWHKTPVMWYSLKFPPRPGMTGVRLSVREIHKNDDFTDETSLELIYFATSSSHPICGNFASWWATWNVVCNDIGQKDSDRKRGTPAYEKKKSKAAQQAALFAQALYGNGRTWPSNFNTGTTGTSNNVETDSVSNASSVEMEP</sequence>
<keyword evidence="3" id="KW-1185">Reference proteome</keyword>
<comment type="caution">
    <text evidence="2">The sequence shown here is derived from an EMBL/GenBank/DDBJ whole genome shotgun (WGS) entry which is preliminary data.</text>
</comment>
<reference evidence="2" key="2">
    <citation type="submission" date="2021-04" db="EMBL/GenBank/DDBJ databases">
        <authorList>
            <person name="Podell S."/>
        </authorList>
    </citation>
    <scope>NUCLEOTIDE SEQUENCE</scope>
    <source>
        <strain evidence="2">Hildebrandi</strain>
    </source>
</reference>
<dbReference type="Proteomes" id="UP000693970">
    <property type="component" value="Unassembled WGS sequence"/>
</dbReference>
<feature type="compositionally biased region" description="Low complexity" evidence="1">
    <location>
        <begin position="443"/>
        <end position="455"/>
    </location>
</feature>
<proteinExistence type="predicted"/>
<evidence type="ECO:0000256" key="1">
    <source>
        <dbReference type="SAM" id="MobiDB-lite"/>
    </source>
</evidence>
<feature type="region of interest" description="Disordered" evidence="1">
    <location>
        <begin position="111"/>
        <end position="208"/>
    </location>
</feature>
<organism evidence="2 3">
    <name type="scientific">Nitzschia inconspicua</name>
    <dbReference type="NCBI Taxonomy" id="303405"/>
    <lineage>
        <taxon>Eukaryota</taxon>
        <taxon>Sar</taxon>
        <taxon>Stramenopiles</taxon>
        <taxon>Ochrophyta</taxon>
        <taxon>Bacillariophyta</taxon>
        <taxon>Bacillariophyceae</taxon>
        <taxon>Bacillariophycidae</taxon>
        <taxon>Bacillariales</taxon>
        <taxon>Bacillariaceae</taxon>
        <taxon>Nitzschia</taxon>
    </lineage>
</organism>
<dbReference type="EMBL" id="JAGRRH010000025">
    <property type="protein sequence ID" value="KAG7342238.1"/>
    <property type="molecule type" value="Genomic_DNA"/>
</dbReference>
<evidence type="ECO:0000313" key="2">
    <source>
        <dbReference type="EMBL" id="KAG7342238.1"/>
    </source>
</evidence>
<accession>A0A9K3PCA3</accession>
<reference evidence="2" key="1">
    <citation type="journal article" date="2021" name="Sci. Rep.">
        <title>Diploid genomic architecture of Nitzschia inconspicua, an elite biomass production diatom.</title>
        <authorList>
            <person name="Oliver A."/>
            <person name="Podell S."/>
            <person name="Pinowska A."/>
            <person name="Traller J.C."/>
            <person name="Smith S.R."/>
            <person name="McClure R."/>
            <person name="Beliaev A."/>
            <person name="Bohutskyi P."/>
            <person name="Hill E.A."/>
            <person name="Rabines A."/>
            <person name="Zheng H."/>
            <person name="Allen L.Z."/>
            <person name="Kuo A."/>
            <person name="Grigoriev I.V."/>
            <person name="Allen A.E."/>
            <person name="Hazlebeck D."/>
            <person name="Allen E.E."/>
        </authorList>
    </citation>
    <scope>NUCLEOTIDE SEQUENCE</scope>
    <source>
        <strain evidence="2">Hildebrandi</strain>
    </source>
</reference>
<gene>
    <name evidence="2" type="ORF">IV203_007330</name>
</gene>
<feature type="region of interest" description="Disordered" evidence="1">
    <location>
        <begin position="439"/>
        <end position="471"/>
    </location>
</feature>
<feature type="compositionally biased region" description="Low complexity" evidence="1">
    <location>
        <begin position="136"/>
        <end position="147"/>
    </location>
</feature>
<protein>
    <submittedName>
        <fullName evidence="2">Uncharacterized protein</fullName>
    </submittedName>
</protein>